<keyword evidence="4" id="KW-0963">Cytoplasm</keyword>
<evidence type="ECO:0000313" key="8">
    <source>
        <dbReference type="EMBL" id="KAH0517552.1"/>
    </source>
</evidence>
<evidence type="ECO:0000256" key="3">
    <source>
        <dbReference type="ARBA" id="ARBA00006311"/>
    </source>
</evidence>
<evidence type="ECO:0000256" key="1">
    <source>
        <dbReference type="ARBA" id="ARBA00004496"/>
    </source>
</evidence>
<dbReference type="GO" id="GO:0005811">
    <property type="term" value="C:lipid droplet"/>
    <property type="evidence" value="ECO:0007669"/>
    <property type="project" value="UniProtKB-SubCell"/>
</dbReference>
<evidence type="ECO:0000256" key="6">
    <source>
        <dbReference type="ARBA" id="ARBA00022677"/>
    </source>
</evidence>
<organism evidence="8 9">
    <name type="scientific">Microtus ochrogaster</name>
    <name type="common">Prairie vole</name>
    <dbReference type="NCBI Taxonomy" id="79684"/>
    <lineage>
        <taxon>Eukaryota</taxon>
        <taxon>Metazoa</taxon>
        <taxon>Chordata</taxon>
        <taxon>Craniata</taxon>
        <taxon>Vertebrata</taxon>
        <taxon>Euteleostomi</taxon>
        <taxon>Mammalia</taxon>
        <taxon>Eutheria</taxon>
        <taxon>Euarchontoglires</taxon>
        <taxon>Glires</taxon>
        <taxon>Rodentia</taxon>
        <taxon>Myomorpha</taxon>
        <taxon>Muroidea</taxon>
        <taxon>Cricetidae</taxon>
        <taxon>Arvicolinae</taxon>
        <taxon>Microtus</taxon>
    </lineage>
</organism>
<evidence type="ECO:0000313" key="9">
    <source>
        <dbReference type="Proteomes" id="UP000710432"/>
    </source>
</evidence>
<accession>A0A8J6L7K3</accession>
<name>A0A8J6L7K3_MICOH</name>
<keyword evidence="5" id="KW-0597">Phosphoprotein</keyword>
<comment type="similarity">
    <text evidence="3 7">Belongs to the perilipin family.</text>
</comment>
<dbReference type="EMBL" id="JAATJU010015746">
    <property type="protein sequence ID" value="KAH0517552.1"/>
    <property type="molecule type" value="Genomic_DNA"/>
</dbReference>
<dbReference type="SUPFAM" id="SSF109775">
    <property type="entry name" value="Mannose-6-phosphate receptor binding protein 1 (Tip47), C-terminal domain"/>
    <property type="match status" value="1"/>
</dbReference>
<reference evidence="8" key="1">
    <citation type="submission" date="2020-03" db="EMBL/GenBank/DDBJ databases">
        <title>Studies in the Genomics of Life Span.</title>
        <authorList>
            <person name="Glass D."/>
        </authorList>
    </citation>
    <scope>NUCLEOTIDE SEQUENCE</scope>
    <source>
        <strain evidence="8">LTLLF</strain>
        <tissue evidence="8">Muscle</tissue>
    </source>
</reference>
<dbReference type="PANTHER" id="PTHR14024">
    <property type="entry name" value="PERILIPIN"/>
    <property type="match status" value="1"/>
</dbReference>
<dbReference type="PANTHER" id="PTHR14024:SF11">
    <property type="entry name" value="PERILIPIN-3"/>
    <property type="match status" value="1"/>
</dbReference>
<comment type="caution">
    <text evidence="8">The sequence shown here is derived from an EMBL/GenBank/DDBJ whole genome shotgun (WGS) entry which is preliminary data.</text>
</comment>
<evidence type="ECO:0000256" key="7">
    <source>
        <dbReference type="PIRNR" id="PIRNR036881"/>
    </source>
</evidence>
<evidence type="ECO:0000256" key="5">
    <source>
        <dbReference type="ARBA" id="ARBA00022553"/>
    </source>
</evidence>
<dbReference type="Gene3D" id="1.20.120.340">
    <property type="entry name" value="Flagellar protein FliS"/>
    <property type="match status" value="1"/>
</dbReference>
<dbReference type="FunFam" id="1.20.120.340:FF:000004">
    <property type="entry name" value="Perilipin"/>
    <property type="match status" value="1"/>
</dbReference>
<dbReference type="PIRSF" id="PIRSF036881">
    <property type="entry name" value="PAT"/>
    <property type="match status" value="1"/>
</dbReference>
<evidence type="ECO:0000256" key="4">
    <source>
        <dbReference type="ARBA" id="ARBA00022490"/>
    </source>
</evidence>
<evidence type="ECO:0000256" key="2">
    <source>
        <dbReference type="ARBA" id="ARBA00004502"/>
    </source>
</evidence>
<dbReference type="AlphaFoldDB" id="A0A8J6L7K3"/>
<comment type="subcellular location">
    <subcellularLocation>
        <location evidence="1">Cytoplasm</location>
    </subcellularLocation>
    <subcellularLocation>
        <location evidence="2">Lipid droplet</location>
    </subcellularLocation>
</comment>
<dbReference type="Pfam" id="PF03036">
    <property type="entry name" value="Perilipin"/>
    <property type="match status" value="1"/>
</dbReference>
<protein>
    <recommendedName>
        <fullName evidence="7">Perilipin</fullName>
    </recommendedName>
</protein>
<gene>
    <name evidence="8" type="ORF">LTLLF_120410</name>
</gene>
<dbReference type="GO" id="GO:0019915">
    <property type="term" value="P:lipid storage"/>
    <property type="evidence" value="ECO:0007669"/>
    <property type="project" value="TreeGrafter"/>
</dbReference>
<dbReference type="Proteomes" id="UP000710432">
    <property type="component" value="Unassembled WGS sequence"/>
</dbReference>
<sequence length="487" mass="52733">MRPRGAGTARACVLNVPQLPVVRGSEKPWPHRPQSRCGQRLAISICCETMSSNGSDVPTEVQAAVEEPVPQPSVVGRMANLPLISSTCEMMSAAYASTKESYPHVRTVCDVAEKGVKTLTAAAVSGAQPILSKLEPQIATASEYAHRGLDRLQESLPILQQPTEKVLADTKELVSSTVSGAKEMVSNSVISAKDTVTTRVTGAVDVTRGAVQSSVDMTKSAVTSGVQSVMGSRVGQMVISGVDTVLVKSEAWADNRLPLTDAELALIATSSEGSDMASLQQQRQEQNYFVRLGSLSERLRNHAYEHSLGKLRNARQSAHEAMQQLTHALSLMESVKQGVDQRLGEGQEKLHQMWLSWNQKTPQDAEKDPAKPEQVEAQALGMFRDIAQQLQSTCVALGASIQGLPGHVREQEQQARSQVDDLQATFSSIHSFKDLTAGVLAQTRERIARAREALDHTVEYVAQNTPVTWLVGPFAPGITEKAQEEKK</sequence>
<dbReference type="InterPro" id="IPR004279">
    <property type="entry name" value="Perilipin"/>
</dbReference>
<dbReference type="GO" id="GO:0005829">
    <property type="term" value="C:cytosol"/>
    <property type="evidence" value="ECO:0007669"/>
    <property type="project" value="TreeGrafter"/>
</dbReference>
<proteinExistence type="inferred from homology"/>
<dbReference type="GO" id="GO:0010890">
    <property type="term" value="P:positive regulation of triglyceride storage"/>
    <property type="evidence" value="ECO:0007669"/>
    <property type="project" value="TreeGrafter"/>
</dbReference>
<keyword evidence="6" id="KW-0551">Lipid droplet</keyword>
<dbReference type="Gene3D" id="3.30.720.170">
    <property type="entry name" value="Perilipin, alpha-beta domain"/>
    <property type="match status" value="1"/>
</dbReference>